<evidence type="ECO:0000256" key="7">
    <source>
        <dbReference type="ARBA" id="ARBA00022989"/>
    </source>
</evidence>
<evidence type="ECO:0000256" key="8">
    <source>
        <dbReference type="ARBA" id="ARBA00023136"/>
    </source>
</evidence>
<dbReference type="Gene3D" id="1.10.287.950">
    <property type="entry name" value="Methyl-accepting chemotaxis protein"/>
    <property type="match status" value="1"/>
</dbReference>
<dbReference type="Pfam" id="PF00672">
    <property type="entry name" value="HAMP"/>
    <property type="match status" value="1"/>
</dbReference>
<dbReference type="FunFam" id="1.10.287.950:FF:000001">
    <property type="entry name" value="Methyl-accepting chemotaxis sensory transducer"/>
    <property type="match status" value="1"/>
</dbReference>
<dbReference type="AlphaFoldDB" id="A0A931J2H4"/>
<keyword evidence="6 13" id="KW-0812">Transmembrane</keyword>
<dbReference type="SMART" id="SM00304">
    <property type="entry name" value="HAMP"/>
    <property type="match status" value="1"/>
</dbReference>
<keyword evidence="17" id="KW-1185">Reference proteome</keyword>
<proteinExistence type="inferred from homology"/>
<gene>
    <name evidence="16" type="ORF">I7X39_09320</name>
</gene>
<keyword evidence="7 13" id="KW-1133">Transmembrane helix</keyword>
<name>A0A931J2H4_9BURK</name>
<evidence type="ECO:0000256" key="2">
    <source>
        <dbReference type="ARBA" id="ARBA00022475"/>
    </source>
</evidence>
<dbReference type="GO" id="GO:0004888">
    <property type="term" value="F:transmembrane signaling receptor activity"/>
    <property type="evidence" value="ECO:0007669"/>
    <property type="project" value="InterPro"/>
</dbReference>
<keyword evidence="4" id="KW-0145">Chemotaxis</keyword>
<accession>A0A931J2H4</accession>
<comment type="caution">
    <text evidence="16">The sequence shown here is derived from an EMBL/GenBank/DDBJ whole genome shotgun (WGS) entry which is preliminary data.</text>
</comment>
<organism evidence="16 17">
    <name type="scientific">Inhella proteolytica</name>
    <dbReference type="NCBI Taxonomy" id="2795029"/>
    <lineage>
        <taxon>Bacteria</taxon>
        <taxon>Pseudomonadati</taxon>
        <taxon>Pseudomonadota</taxon>
        <taxon>Betaproteobacteria</taxon>
        <taxon>Burkholderiales</taxon>
        <taxon>Sphaerotilaceae</taxon>
        <taxon>Inhella</taxon>
    </lineage>
</organism>
<dbReference type="InterPro" id="IPR004089">
    <property type="entry name" value="MCPsignal_dom"/>
</dbReference>
<dbReference type="RefSeq" id="WP_198110880.1">
    <property type="nucleotide sequence ID" value="NZ_JAEDAK010000005.1"/>
</dbReference>
<evidence type="ECO:0000256" key="12">
    <source>
        <dbReference type="SAM" id="MobiDB-lite"/>
    </source>
</evidence>
<evidence type="ECO:0000256" key="9">
    <source>
        <dbReference type="ARBA" id="ARBA00023224"/>
    </source>
</evidence>
<dbReference type="GO" id="GO:0005886">
    <property type="term" value="C:plasma membrane"/>
    <property type="evidence" value="ECO:0007669"/>
    <property type="project" value="UniProtKB-SubCell"/>
</dbReference>
<feature type="transmembrane region" description="Helical" evidence="13">
    <location>
        <begin position="12"/>
        <end position="34"/>
    </location>
</feature>
<evidence type="ECO:0000256" key="5">
    <source>
        <dbReference type="ARBA" id="ARBA00022519"/>
    </source>
</evidence>
<feature type="domain" description="HAMP" evidence="15">
    <location>
        <begin position="221"/>
        <end position="273"/>
    </location>
</feature>
<dbReference type="GO" id="GO:0006935">
    <property type="term" value="P:chemotaxis"/>
    <property type="evidence" value="ECO:0007669"/>
    <property type="project" value="UniProtKB-KW"/>
</dbReference>
<dbReference type="SMART" id="SM00283">
    <property type="entry name" value="MA"/>
    <property type="match status" value="1"/>
</dbReference>
<evidence type="ECO:0000256" key="10">
    <source>
        <dbReference type="ARBA" id="ARBA00029447"/>
    </source>
</evidence>
<dbReference type="PANTHER" id="PTHR43531">
    <property type="entry name" value="PROTEIN ICFG"/>
    <property type="match status" value="1"/>
</dbReference>
<evidence type="ECO:0000256" key="1">
    <source>
        <dbReference type="ARBA" id="ARBA00004429"/>
    </source>
</evidence>
<keyword evidence="8 13" id="KW-0472">Membrane</keyword>
<feature type="transmembrane region" description="Helical" evidence="13">
    <location>
        <begin position="197"/>
        <end position="220"/>
    </location>
</feature>
<dbReference type="EMBL" id="JAEDAK010000005">
    <property type="protein sequence ID" value="MBH9577106.1"/>
    <property type="molecule type" value="Genomic_DNA"/>
</dbReference>
<dbReference type="CDD" id="cd06225">
    <property type="entry name" value="HAMP"/>
    <property type="match status" value="1"/>
</dbReference>
<dbReference type="Proteomes" id="UP000613266">
    <property type="component" value="Unassembled WGS sequence"/>
</dbReference>
<feature type="domain" description="Methyl-accepting transducer" evidence="14">
    <location>
        <begin position="278"/>
        <end position="507"/>
    </location>
</feature>
<dbReference type="PROSITE" id="PS50111">
    <property type="entry name" value="CHEMOTAXIS_TRANSDUC_2"/>
    <property type="match status" value="1"/>
</dbReference>
<evidence type="ECO:0000256" key="6">
    <source>
        <dbReference type="ARBA" id="ARBA00022692"/>
    </source>
</evidence>
<evidence type="ECO:0000259" key="14">
    <source>
        <dbReference type="PROSITE" id="PS50111"/>
    </source>
</evidence>
<keyword evidence="9 11" id="KW-0807">Transducer</keyword>
<keyword evidence="2" id="KW-1003">Cell membrane</keyword>
<dbReference type="PRINTS" id="PR00260">
    <property type="entry name" value="CHEMTRNSDUCR"/>
</dbReference>
<keyword evidence="5" id="KW-0997">Cell inner membrane</keyword>
<comment type="similarity">
    <text evidence="10">Belongs to the methyl-accepting chemotaxis (MCP) protein family.</text>
</comment>
<dbReference type="InterPro" id="IPR003122">
    <property type="entry name" value="Tar_rcpt_lig-bd"/>
</dbReference>
<evidence type="ECO:0000313" key="16">
    <source>
        <dbReference type="EMBL" id="MBH9577106.1"/>
    </source>
</evidence>
<dbReference type="PANTHER" id="PTHR43531:SF14">
    <property type="entry name" value="METHYL-ACCEPTING CHEMOTAXIS PROTEIN I-RELATED"/>
    <property type="match status" value="1"/>
</dbReference>
<comment type="subcellular location">
    <subcellularLocation>
        <location evidence="1">Cell inner membrane</location>
        <topology evidence="1">Multi-pass membrane protein</topology>
    </subcellularLocation>
</comment>
<feature type="compositionally biased region" description="Polar residues" evidence="12">
    <location>
        <begin position="295"/>
        <end position="313"/>
    </location>
</feature>
<dbReference type="SUPFAM" id="SSF58104">
    <property type="entry name" value="Methyl-accepting chemotaxis protein (MCP) signaling domain"/>
    <property type="match status" value="1"/>
</dbReference>
<reference evidence="16" key="1">
    <citation type="submission" date="2020-12" db="EMBL/GenBank/DDBJ databases">
        <title>The genome sequence of Inhella sp. 1Y17.</title>
        <authorList>
            <person name="Liu Y."/>
        </authorList>
    </citation>
    <scope>NUCLEOTIDE SEQUENCE</scope>
    <source>
        <strain evidence="16">1Y17</strain>
    </source>
</reference>
<dbReference type="GO" id="GO:0007165">
    <property type="term" value="P:signal transduction"/>
    <property type="evidence" value="ECO:0007669"/>
    <property type="project" value="UniProtKB-KW"/>
</dbReference>
<feature type="region of interest" description="Disordered" evidence="12">
    <location>
        <begin position="293"/>
        <end position="313"/>
    </location>
</feature>
<evidence type="ECO:0000256" key="4">
    <source>
        <dbReference type="ARBA" id="ARBA00022500"/>
    </source>
</evidence>
<dbReference type="InterPro" id="IPR004090">
    <property type="entry name" value="Chemotax_Me-accpt_rcpt"/>
</dbReference>
<keyword evidence="3" id="KW-0488">Methylation</keyword>
<dbReference type="CDD" id="cd11386">
    <property type="entry name" value="MCP_signal"/>
    <property type="match status" value="1"/>
</dbReference>
<evidence type="ECO:0000256" key="3">
    <source>
        <dbReference type="ARBA" id="ARBA00022481"/>
    </source>
</evidence>
<evidence type="ECO:0000313" key="17">
    <source>
        <dbReference type="Proteomes" id="UP000613266"/>
    </source>
</evidence>
<dbReference type="Pfam" id="PF00015">
    <property type="entry name" value="MCPsignal"/>
    <property type="match status" value="1"/>
</dbReference>
<protein>
    <submittedName>
        <fullName evidence="16">Tar ligand binding domain-containing protein</fullName>
    </submittedName>
</protein>
<evidence type="ECO:0000256" key="13">
    <source>
        <dbReference type="SAM" id="Phobius"/>
    </source>
</evidence>
<dbReference type="InterPro" id="IPR003660">
    <property type="entry name" value="HAMP_dom"/>
</dbReference>
<evidence type="ECO:0000259" key="15">
    <source>
        <dbReference type="PROSITE" id="PS50885"/>
    </source>
</evidence>
<sequence length="523" mass="55997">MLNNVRISQRFLTVMALFWVAFLLMAGVALWGLFSTSRQLNEVAGVRMQTINRINEIIKANQANRLEVLLMFQHAPESPLLSIHGHELALHLDTFDQRRSANQALWPLVYQAVREEPQVRRLVTELEGLRKAWVERVDATVSAVRAGDFSPPTMAAFLAAGRREGQALFDGLEKLRQHQEALAQDHAQAASTLSQRILVAFMGLGLLVGVPATWMFLSLLRRIRNGFAKADELASAIAAGDLRLEIAADGRDEIGHLLGQMQHMRAKLLELIREVRQAADGVQVAASEVADGNMDLSSRTEQTASNLQQTASTTDELSATVRQNADNAAQANQLAQGASDVAGRGGQVVGEVVATMRGIHDSSRRIADIIGVIDGIAFQTNILALNAAVEAARAGEAGRGFAVVASEVRSLAQRSAEAAREIKTLISASVEHVEQGTQLVDRAGATMGEVVAAIQRVTGIVGEISVASAEQSEGVGLVGQSLSQMDQATQQNAALVEQSAAAAASLRDQANQLVQAVAGFRLP</sequence>
<dbReference type="PROSITE" id="PS50885">
    <property type="entry name" value="HAMP"/>
    <property type="match status" value="1"/>
</dbReference>
<dbReference type="Pfam" id="PF02203">
    <property type="entry name" value="TarH"/>
    <property type="match status" value="1"/>
</dbReference>
<dbReference type="InterPro" id="IPR051310">
    <property type="entry name" value="MCP_chemotaxis"/>
</dbReference>
<evidence type="ECO:0000256" key="11">
    <source>
        <dbReference type="PROSITE-ProRule" id="PRU00284"/>
    </source>
</evidence>